<name>A0A9Y1BSM6_9ARCH</name>
<dbReference type="Pfam" id="PF13527">
    <property type="entry name" value="Acetyltransf_9"/>
    <property type="match status" value="1"/>
</dbReference>
<evidence type="ECO:0000313" key="1">
    <source>
        <dbReference type="EMBL" id="UJG44478.1"/>
    </source>
</evidence>
<dbReference type="AlphaFoldDB" id="A0A9Y1BSM6"/>
<dbReference type="EMBL" id="CP084167">
    <property type="protein sequence ID" value="UJG44478.1"/>
    <property type="molecule type" value="Genomic_DNA"/>
</dbReference>
<sequence>MNNENYLIEQYKMEEKEHKKIADLLSESFLSDPAAIDEGASILFSDKTIKLIFGSLTVKKNYFVRAVYKKTNEIVGFLGLIPRDFRIKKQTYNFAIPAWLAVHHQHRRKGLAKMMGEKMLEIAQKESFDGGFALFEPEQHDLLFAKFVELSLSRKKQRKRIVSFLRT</sequence>
<dbReference type="CDD" id="cd04301">
    <property type="entry name" value="NAT_SF"/>
    <property type="match status" value="1"/>
</dbReference>
<reference evidence="1" key="1">
    <citation type="journal article" date="2022" name="Nat. Microbiol.">
        <title>Unique mobile elements and scalable gene flow at the prokaryote-eukaryote boundary revealed by circularized Asgard archaea genomes.</title>
        <authorList>
            <person name="Wu F."/>
            <person name="Speth D.R."/>
            <person name="Philosof A."/>
            <person name="Cremiere A."/>
            <person name="Narayanan A."/>
            <person name="Barco R.A."/>
            <person name="Connon S.A."/>
            <person name="Amend J.P."/>
            <person name="Antoshechkin I.A."/>
            <person name="Orphan V.J."/>
        </authorList>
    </citation>
    <scope>NUCLEOTIDE SEQUENCE</scope>
    <source>
        <strain evidence="1">PR6</strain>
    </source>
</reference>
<organism evidence="1">
    <name type="scientific">Candidatus Heimdallarchaeum endolithica</name>
    <dbReference type="NCBI Taxonomy" id="2876572"/>
    <lineage>
        <taxon>Archaea</taxon>
        <taxon>Promethearchaeati</taxon>
        <taxon>Candidatus Heimdallarchaeota</taxon>
        <taxon>Candidatus Heimdallarchaeia (ex Rinke et al. 2021) (nom. nud.)</taxon>
        <taxon>Candidatus Heimdallarchaeales</taxon>
        <taxon>Candidatus Heimdallarchaeaceae</taxon>
        <taxon>Candidatus Heimdallarchaeum</taxon>
    </lineage>
</organism>
<proteinExistence type="predicted"/>
<dbReference type="SUPFAM" id="SSF55729">
    <property type="entry name" value="Acyl-CoA N-acyltransferases (Nat)"/>
    <property type="match status" value="1"/>
</dbReference>
<protein>
    <submittedName>
        <fullName evidence="1">GNAT family N-acetyltransferase</fullName>
    </submittedName>
</protein>
<dbReference type="Gene3D" id="3.40.630.170">
    <property type="match status" value="1"/>
</dbReference>
<dbReference type="InterPro" id="IPR016181">
    <property type="entry name" value="Acyl_CoA_acyltransferase"/>
</dbReference>
<accession>A0A9Y1BSM6</accession>
<gene>
    <name evidence="1" type="ORF">K9W46_04695</name>
</gene>
<dbReference type="Proteomes" id="UP001200513">
    <property type="component" value="Chromosome"/>
</dbReference>